<dbReference type="AlphaFoldDB" id="A0A059E7P0"/>
<keyword evidence="2" id="KW-1185">Reference proteome</keyword>
<name>A0A059E7P0_9PROT</name>
<dbReference type="STRING" id="1280948.HY36_14075"/>
<gene>
    <name evidence="1" type="ORF">HY36_14075</name>
</gene>
<evidence type="ECO:0000313" key="2">
    <source>
        <dbReference type="Proteomes" id="UP000024547"/>
    </source>
</evidence>
<comment type="caution">
    <text evidence="1">The sequence shown here is derived from an EMBL/GenBank/DDBJ whole genome shotgun (WGS) entry which is preliminary data.</text>
</comment>
<dbReference type="OrthoDB" id="9804758at2"/>
<evidence type="ECO:0008006" key="3">
    <source>
        <dbReference type="Google" id="ProtNLM"/>
    </source>
</evidence>
<dbReference type="Proteomes" id="UP000024547">
    <property type="component" value="Unassembled WGS sequence"/>
</dbReference>
<reference evidence="1 2" key="1">
    <citation type="journal article" date="2014" name="Antonie Van Leeuwenhoek">
        <title>Hyphomonas beringensis sp. nov. and Hyphomonas chukchiensis sp. nov., isolated from surface seawater of the Bering Sea and Chukchi Sea.</title>
        <authorList>
            <person name="Li C."/>
            <person name="Lai Q."/>
            <person name="Li G."/>
            <person name="Dong C."/>
            <person name="Wang J."/>
            <person name="Liao Y."/>
            <person name="Shao Z."/>
        </authorList>
    </citation>
    <scope>NUCLEOTIDE SEQUENCE [LARGE SCALE GENOMIC DNA]</scope>
    <source>
        <strain evidence="1 2">22II1-22F38</strain>
    </source>
</reference>
<dbReference type="PATRIC" id="fig|1280948.3.peg.1053"/>
<sequence length="303" mass="33274">MSRLFDAYIMVDWSAASKPVTGKNSIWIGILAKDARLKFQYQSANIDTRLKARTFLEGIIAKLTGRGDRVLIGFDFSLGYPAGTASALGLDVSDQKPWQAMHAHLASKMKDKPDNSNPRYAIAAGMNYAISKGPYPFWGAPARDVVSTLSGTKPDFDGQPLPEYRFVETHLRDAKLGQPKSVWQLAYTGSVGSQSLTGIPHVHALRQALPESRIWPFEFEDGEMTEETLEGVKIVFAEIYPSLVPLKAEKGEAPDAAQVRQIAHHYSDLDGKGVLGRRISTNNSLDEGKISQIQAEEGWILGA</sequence>
<accession>A0A059E7P0</accession>
<organism evidence="1 2">
    <name type="scientific">Hyphomonas atlantica</name>
    <dbReference type="NCBI Taxonomy" id="1280948"/>
    <lineage>
        <taxon>Bacteria</taxon>
        <taxon>Pseudomonadati</taxon>
        <taxon>Pseudomonadota</taxon>
        <taxon>Alphaproteobacteria</taxon>
        <taxon>Hyphomonadales</taxon>
        <taxon>Hyphomonadaceae</taxon>
        <taxon>Hyphomonas</taxon>
    </lineage>
</organism>
<dbReference type="EMBL" id="AWFH01000005">
    <property type="protein sequence ID" value="KCZ63615.1"/>
    <property type="molecule type" value="Genomic_DNA"/>
</dbReference>
<dbReference type="eggNOG" id="COG2082">
    <property type="taxonomic scope" value="Bacteria"/>
</dbReference>
<protein>
    <recommendedName>
        <fullName evidence="3">Cobalamin biosynthesis protein CbiG</fullName>
    </recommendedName>
</protein>
<dbReference type="RefSeq" id="WP_035549471.1">
    <property type="nucleotide sequence ID" value="NZ_AWFH01000005.1"/>
</dbReference>
<evidence type="ECO:0000313" key="1">
    <source>
        <dbReference type="EMBL" id="KCZ63615.1"/>
    </source>
</evidence>
<proteinExistence type="predicted"/>